<dbReference type="PANTHER" id="PTHR35569">
    <property type="entry name" value="CYANAMIDE HYDRATASE DDI2-RELATED"/>
    <property type="match status" value="1"/>
</dbReference>
<dbReference type="Pfam" id="PF01966">
    <property type="entry name" value="HD"/>
    <property type="match status" value="1"/>
</dbReference>
<reference evidence="2" key="1">
    <citation type="submission" date="2022-08" db="EMBL/GenBank/DDBJ databases">
        <authorList>
            <person name="Deng Y."/>
            <person name="Han X.-F."/>
            <person name="Zhang Y.-Q."/>
        </authorList>
    </citation>
    <scope>NUCLEOTIDE SEQUENCE</scope>
    <source>
        <strain evidence="2">CPCC 203386</strain>
    </source>
</reference>
<proteinExistence type="predicted"/>
<dbReference type="EMBL" id="JANLCJ010000012">
    <property type="protein sequence ID" value="MCS5736136.1"/>
    <property type="molecule type" value="Genomic_DNA"/>
</dbReference>
<dbReference type="CDD" id="cd00077">
    <property type="entry name" value="HDc"/>
    <property type="match status" value="1"/>
</dbReference>
<dbReference type="SMART" id="SM00471">
    <property type="entry name" value="HDc"/>
    <property type="match status" value="1"/>
</dbReference>
<dbReference type="RefSeq" id="WP_259541905.1">
    <property type="nucleotide sequence ID" value="NZ_JANLCJ010000012.1"/>
</dbReference>
<dbReference type="Proteomes" id="UP001165586">
    <property type="component" value="Unassembled WGS sequence"/>
</dbReference>
<organism evidence="2 3">
    <name type="scientific">Herbiconiux daphne</name>
    <dbReference type="NCBI Taxonomy" id="2970914"/>
    <lineage>
        <taxon>Bacteria</taxon>
        <taxon>Bacillati</taxon>
        <taxon>Actinomycetota</taxon>
        <taxon>Actinomycetes</taxon>
        <taxon>Micrococcales</taxon>
        <taxon>Microbacteriaceae</taxon>
        <taxon>Herbiconiux</taxon>
    </lineage>
</organism>
<evidence type="ECO:0000259" key="1">
    <source>
        <dbReference type="SMART" id="SM00471"/>
    </source>
</evidence>
<evidence type="ECO:0000313" key="3">
    <source>
        <dbReference type="Proteomes" id="UP001165586"/>
    </source>
</evidence>
<sequence>MPSPELTLPSTPACLAAVDVATNYHSAAMLNHCIRSYLWAADHGRRNGLAFDDELLFVSALLHDIGLVTEFDNYTLPFENAGGQVAWVFGAGAGWPRERRARAAEIIVRHMWDEVDPALDPEGFLLCIATGLDISGRNAEEWPADFRAEVVEAYPRLTLAEEFVRCFAEQADRKPLSSAADAIASGVAGRLDANPLDTRRNG</sequence>
<accession>A0ABT2H889</accession>
<protein>
    <submittedName>
        <fullName evidence="2">HD domain-containing protein</fullName>
    </submittedName>
</protein>
<comment type="caution">
    <text evidence="2">The sequence shown here is derived from an EMBL/GenBank/DDBJ whole genome shotgun (WGS) entry which is preliminary data.</text>
</comment>
<dbReference type="PANTHER" id="PTHR35569:SF1">
    <property type="entry name" value="CYANAMIDE HYDRATASE DDI2-RELATED"/>
    <property type="match status" value="1"/>
</dbReference>
<dbReference type="InterPro" id="IPR006674">
    <property type="entry name" value="HD_domain"/>
</dbReference>
<dbReference type="InterPro" id="IPR003607">
    <property type="entry name" value="HD/PDEase_dom"/>
</dbReference>
<dbReference type="SUPFAM" id="SSF109604">
    <property type="entry name" value="HD-domain/PDEase-like"/>
    <property type="match status" value="1"/>
</dbReference>
<name>A0ABT2H889_9MICO</name>
<feature type="domain" description="HD/PDEase" evidence="1">
    <location>
        <begin position="25"/>
        <end position="144"/>
    </location>
</feature>
<keyword evidence="3" id="KW-1185">Reference proteome</keyword>
<dbReference type="Gene3D" id="1.10.3210.10">
    <property type="entry name" value="Hypothetical protein af1432"/>
    <property type="match status" value="1"/>
</dbReference>
<gene>
    <name evidence="2" type="ORF">N1032_20555</name>
</gene>
<evidence type="ECO:0000313" key="2">
    <source>
        <dbReference type="EMBL" id="MCS5736136.1"/>
    </source>
</evidence>